<comment type="caution">
    <text evidence="1">The sequence shown here is derived from an EMBL/GenBank/DDBJ whole genome shotgun (WGS) entry which is preliminary data.</text>
</comment>
<dbReference type="Proteomes" id="UP000321764">
    <property type="component" value="Unassembled WGS sequence"/>
</dbReference>
<dbReference type="EMBL" id="VKAD01000002">
    <property type="protein sequence ID" value="TXR52193.1"/>
    <property type="molecule type" value="Genomic_DNA"/>
</dbReference>
<accession>A0A5C8Z4N7</accession>
<evidence type="ECO:0000313" key="1">
    <source>
        <dbReference type="EMBL" id="TXR52193.1"/>
    </source>
</evidence>
<reference evidence="1 2" key="1">
    <citation type="submission" date="2019-07" db="EMBL/GenBank/DDBJ databases">
        <title>Reinekea sp. strain SSH23 genome sequencing and assembly.</title>
        <authorList>
            <person name="Kim I."/>
        </authorList>
    </citation>
    <scope>NUCLEOTIDE SEQUENCE [LARGE SCALE GENOMIC DNA]</scope>
    <source>
        <strain evidence="1 2">SSH23</strain>
    </source>
</reference>
<keyword evidence="2" id="KW-1185">Reference proteome</keyword>
<organism evidence="1 2">
    <name type="scientific">Reinekea thalattae</name>
    <dbReference type="NCBI Taxonomy" id="2593301"/>
    <lineage>
        <taxon>Bacteria</taxon>
        <taxon>Pseudomonadati</taxon>
        <taxon>Pseudomonadota</taxon>
        <taxon>Gammaproteobacteria</taxon>
        <taxon>Oceanospirillales</taxon>
        <taxon>Saccharospirillaceae</taxon>
        <taxon>Reinekea</taxon>
    </lineage>
</organism>
<name>A0A5C8Z4N7_9GAMM</name>
<evidence type="ECO:0000313" key="2">
    <source>
        <dbReference type="Proteomes" id="UP000321764"/>
    </source>
</evidence>
<sequence>MSRTPSAMQQLLTTIHTNIPFDQLDEARVCSGQCIGCPKKLLEYLEQEVQWWQQSLDAGEVPKLGDIEKLSRSSQKIYRVLQKNQIL</sequence>
<protein>
    <submittedName>
        <fullName evidence="1">Uncharacterized protein</fullName>
    </submittedName>
</protein>
<dbReference type="AlphaFoldDB" id="A0A5C8Z4N7"/>
<gene>
    <name evidence="1" type="ORF">FME95_10900</name>
</gene>
<proteinExistence type="predicted"/>
<dbReference type="OrthoDB" id="6238348at2"/>